<gene>
    <name evidence="1" type="ORF">LKMONMHP_0630</name>
</gene>
<organism evidence="1 2">
    <name type="scientific">Methylobacterium organophilum</name>
    <dbReference type="NCBI Taxonomy" id="410"/>
    <lineage>
        <taxon>Bacteria</taxon>
        <taxon>Pseudomonadati</taxon>
        <taxon>Pseudomonadota</taxon>
        <taxon>Alphaproteobacteria</taxon>
        <taxon>Hyphomicrobiales</taxon>
        <taxon>Methylobacteriaceae</taxon>
        <taxon>Methylobacterium</taxon>
    </lineage>
</organism>
<keyword evidence="2" id="KW-1185">Reference proteome</keyword>
<reference evidence="1" key="2">
    <citation type="submission" date="2021-08" db="EMBL/GenBank/DDBJ databases">
        <authorList>
            <person name="Tani A."/>
            <person name="Ola A."/>
            <person name="Ogura Y."/>
            <person name="Katsura K."/>
            <person name="Hayashi T."/>
        </authorList>
    </citation>
    <scope>NUCLEOTIDE SEQUENCE</scope>
    <source>
        <strain evidence="1">NBRC 15689</strain>
    </source>
</reference>
<dbReference type="EMBL" id="BPQV01000002">
    <property type="protein sequence ID" value="GJE25790.1"/>
    <property type="molecule type" value="Genomic_DNA"/>
</dbReference>
<accession>A0ABQ4T495</accession>
<reference evidence="1" key="1">
    <citation type="journal article" date="2021" name="Front. Microbiol.">
        <title>Comprehensive Comparative Genomics and Phenotyping of Methylobacterium Species.</title>
        <authorList>
            <person name="Alessa O."/>
            <person name="Ogura Y."/>
            <person name="Fujitani Y."/>
            <person name="Takami H."/>
            <person name="Hayashi T."/>
            <person name="Sahin N."/>
            <person name="Tani A."/>
        </authorList>
    </citation>
    <scope>NUCLEOTIDE SEQUENCE</scope>
    <source>
        <strain evidence="1">NBRC 15689</strain>
    </source>
</reference>
<proteinExistence type="predicted"/>
<dbReference type="Proteomes" id="UP001055156">
    <property type="component" value="Unassembled WGS sequence"/>
</dbReference>
<dbReference type="RefSeq" id="WP_238309762.1">
    <property type="nucleotide sequence ID" value="NZ_BPQV01000002.1"/>
</dbReference>
<name>A0ABQ4T495_METOR</name>
<evidence type="ECO:0000313" key="2">
    <source>
        <dbReference type="Proteomes" id="UP001055156"/>
    </source>
</evidence>
<comment type="caution">
    <text evidence="1">The sequence shown here is derived from an EMBL/GenBank/DDBJ whole genome shotgun (WGS) entry which is preliminary data.</text>
</comment>
<sequence length="76" mass="7558">MQEHGIDRAAVRILSASEANSAGVEAAGADLEDGRAKTVTEGEPALAGEIAVSATVEADRAEAVIASFKAYGGVGT</sequence>
<protein>
    <submittedName>
        <fullName evidence="1">Uncharacterized protein</fullName>
    </submittedName>
</protein>
<evidence type="ECO:0000313" key="1">
    <source>
        <dbReference type="EMBL" id="GJE25790.1"/>
    </source>
</evidence>